<proteinExistence type="inferred from homology"/>
<dbReference type="STRING" id="1890683.A0A427XPM4"/>
<keyword evidence="3" id="KW-0326">Glycosidase</keyword>
<dbReference type="PROSITE" id="PS00653">
    <property type="entry name" value="GLYCOSYL_HYDROL_F1_2"/>
    <property type="match status" value="1"/>
</dbReference>
<dbReference type="OrthoDB" id="65569at2759"/>
<evidence type="ECO:0000313" key="6">
    <source>
        <dbReference type="Proteomes" id="UP000279259"/>
    </source>
</evidence>
<evidence type="ECO:0000256" key="3">
    <source>
        <dbReference type="ARBA" id="ARBA00023295"/>
    </source>
</evidence>
<dbReference type="InterPro" id="IPR017853">
    <property type="entry name" value="GH"/>
</dbReference>
<dbReference type="Pfam" id="PF00232">
    <property type="entry name" value="Glyco_hydro_1"/>
    <property type="match status" value="1"/>
</dbReference>
<protein>
    <submittedName>
        <fullName evidence="5">Uncharacterized protein</fullName>
    </submittedName>
</protein>
<evidence type="ECO:0000256" key="4">
    <source>
        <dbReference type="RuleBase" id="RU003690"/>
    </source>
</evidence>
<keyword evidence="2" id="KW-0378">Hydrolase</keyword>
<dbReference type="GO" id="GO:0005975">
    <property type="term" value="P:carbohydrate metabolic process"/>
    <property type="evidence" value="ECO:0007669"/>
    <property type="project" value="InterPro"/>
</dbReference>
<organism evidence="5 6">
    <name type="scientific">Saitozyma podzolica</name>
    <dbReference type="NCBI Taxonomy" id="1890683"/>
    <lineage>
        <taxon>Eukaryota</taxon>
        <taxon>Fungi</taxon>
        <taxon>Dikarya</taxon>
        <taxon>Basidiomycota</taxon>
        <taxon>Agaricomycotina</taxon>
        <taxon>Tremellomycetes</taxon>
        <taxon>Tremellales</taxon>
        <taxon>Trimorphomycetaceae</taxon>
        <taxon>Saitozyma</taxon>
    </lineage>
</organism>
<sequence length="503" mass="57444">MSSITSRPKASAVLSDDGLKGVLHPEFMYGCATAAYQVEGAWDEDGKLPNVWDVHLKDTDNGEVACDSYHLWKEDIELLKKYGCNTYRFSIAWSRVRPLGGRNDPWNEASLKYYDDLPDIQPGTASLVPRGLGQRPRRINALLAAGITPFVTIFHWDHPQSLEERYGGFYNAEEIVEDFVSYAEGLFERYGDRVKHWITINEPHIFTMMSSMGYKLKEWVHKRDHARFAKSILLCHARTFDLYKKKFQPSQHGTIGIVYNCDWVEGVDSSAEGKEASQWVLDWVLGFYAEPVFLGRFPDRVTAYLGEHAPQFTDAEWALLKGSTEFFGWNHYGTQLLSGKRLETDNGRLVSFGSAERVFERDGKQIGNKGHGGHPYDVPWGFRKLMKYITERFTGPAGIPIMITECGFTPENEAEWSLEERIDDTQRQDYYSGYLKEMFEAVRDDGIDIRGFMVWSLLDNLEWLQGYAKRFGVTAVDQDNGCKRYPKDSSALVKALFAHGMGK</sequence>
<dbReference type="PANTHER" id="PTHR10353">
    <property type="entry name" value="GLYCOSYL HYDROLASE"/>
    <property type="match status" value="1"/>
</dbReference>
<name>A0A427XPM4_9TREE</name>
<dbReference type="SUPFAM" id="SSF51445">
    <property type="entry name" value="(Trans)glycosidases"/>
    <property type="match status" value="1"/>
</dbReference>
<dbReference type="Proteomes" id="UP000279259">
    <property type="component" value="Unassembled WGS sequence"/>
</dbReference>
<gene>
    <name evidence="5" type="ORF">EHS25_007109</name>
</gene>
<accession>A0A427XPM4</accession>
<evidence type="ECO:0000256" key="1">
    <source>
        <dbReference type="ARBA" id="ARBA00010838"/>
    </source>
</evidence>
<dbReference type="PRINTS" id="PR00131">
    <property type="entry name" value="GLHYDRLASE1"/>
</dbReference>
<comment type="caution">
    <text evidence="5">The sequence shown here is derived from an EMBL/GenBank/DDBJ whole genome shotgun (WGS) entry which is preliminary data.</text>
</comment>
<reference evidence="5 6" key="1">
    <citation type="submission" date="2018-11" db="EMBL/GenBank/DDBJ databases">
        <title>Genome sequence of Saitozyma podzolica DSM 27192.</title>
        <authorList>
            <person name="Aliyu H."/>
            <person name="Gorte O."/>
            <person name="Ochsenreither K."/>
        </authorList>
    </citation>
    <scope>NUCLEOTIDE SEQUENCE [LARGE SCALE GENOMIC DNA]</scope>
    <source>
        <strain evidence="5 6">DSM 27192</strain>
    </source>
</reference>
<dbReference type="InterPro" id="IPR033132">
    <property type="entry name" value="GH_1_N_CS"/>
</dbReference>
<evidence type="ECO:0000313" key="5">
    <source>
        <dbReference type="EMBL" id="RSH80773.1"/>
    </source>
</evidence>
<evidence type="ECO:0000256" key="2">
    <source>
        <dbReference type="ARBA" id="ARBA00022801"/>
    </source>
</evidence>
<keyword evidence="6" id="KW-1185">Reference proteome</keyword>
<dbReference type="AlphaFoldDB" id="A0A427XPM4"/>
<dbReference type="EMBL" id="RSCD01000033">
    <property type="protein sequence ID" value="RSH80773.1"/>
    <property type="molecule type" value="Genomic_DNA"/>
</dbReference>
<dbReference type="InterPro" id="IPR001360">
    <property type="entry name" value="Glyco_hydro_1"/>
</dbReference>
<dbReference type="Gene3D" id="3.20.20.80">
    <property type="entry name" value="Glycosidases"/>
    <property type="match status" value="1"/>
</dbReference>
<comment type="similarity">
    <text evidence="1 4">Belongs to the glycosyl hydrolase 1 family.</text>
</comment>
<dbReference type="GO" id="GO:0008422">
    <property type="term" value="F:beta-glucosidase activity"/>
    <property type="evidence" value="ECO:0007669"/>
    <property type="project" value="TreeGrafter"/>
</dbReference>
<dbReference type="PANTHER" id="PTHR10353:SF36">
    <property type="entry name" value="LP05116P"/>
    <property type="match status" value="1"/>
</dbReference>